<evidence type="ECO:0000256" key="1">
    <source>
        <dbReference type="SAM" id="MobiDB-lite"/>
    </source>
</evidence>
<evidence type="ECO:0000313" key="3">
    <source>
        <dbReference type="Proteomes" id="UP000887560"/>
    </source>
</evidence>
<evidence type="ECO:0000259" key="2">
    <source>
        <dbReference type="Pfam" id="PF07443"/>
    </source>
</evidence>
<evidence type="ECO:0000313" key="4">
    <source>
        <dbReference type="WBParaSite" id="scf7180000417281.g1098"/>
    </source>
</evidence>
<dbReference type="AlphaFoldDB" id="A0A915NGY5"/>
<accession>A0A915NGY5</accession>
<name>A0A915NGY5_9BILA</name>
<dbReference type="Proteomes" id="UP000887560">
    <property type="component" value="Unplaced"/>
</dbReference>
<dbReference type="InterPro" id="IPR010003">
    <property type="entry name" value="HARP_dom"/>
</dbReference>
<feature type="region of interest" description="Disordered" evidence="1">
    <location>
        <begin position="35"/>
        <end position="55"/>
    </location>
</feature>
<protein>
    <submittedName>
        <fullName evidence="4">HARP domain-containing protein</fullName>
    </submittedName>
</protein>
<feature type="domain" description="HARP" evidence="2">
    <location>
        <begin position="79"/>
        <end position="113"/>
    </location>
</feature>
<proteinExistence type="predicted"/>
<dbReference type="Pfam" id="PF07443">
    <property type="entry name" value="HARP"/>
    <property type="match status" value="1"/>
</dbReference>
<reference evidence="4" key="1">
    <citation type="submission" date="2022-11" db="UniProtKB">
        <authorList>
            <consortium name="WormBaseParasite"/>
        </authorList>
    </citation>
    <scope>IDENTIFICATION</scope>
</reference>
<organism evidence="3 4">
    <name type="scientific">Meloidogyne floridensis</name>
    <dbReference type="NCBI Taxonomy" id="298350"/>
    <lineage>
        <taxon>Eukaryota</taxon>
        <taxon>Metazoa</taxon>
        <taxon>Ecdysozoa</taxon>
        <taxon>Nematoda</taxon>
        <taxon>Chromadorea</taxon>
        <taxon>Rhabditida</taxon>
        <taxon>Tylenchina</taxon>
        <taxon>Tylenchomorpha</taxon>
        <taxon>Tylenchoidea</taxon>
        <taxon>Meloidogynidae</taxon>
        <taxon>Meloidogyninae</taxon>
        <taxon>Meloidogyne</taxon>
    </lineage>
</organism>
<keyword evidence="3" id="KW-1185">Reference proteome</keyword>
<sequence length="131" mass="15339">MAFSTTSNIQLTQEQKERIKANREEALKKRAAAEEKLKLQQPSKPVEKEEQQQNSNEIIKNKNLISVDFKFYFSIPLKLKEIPSRNYDSATKHWSFLLKDYEVVKNKLNQLRSKNVLAKFDEIPLGVRKVC</sequence>
<dbReference type="WBParaSite" id="scf7180000417281.g1098">
    <property type="protein sequence ID" value="scf7180000417281.g1098"/>
    <property type="gene ID" value="scf7180000417281.g1098"/>
</dbReference>